<keyword evidence="6 7" id="KW-0472">Membrane</keyword>
<keyword evidence="5 7" id="KW-1133">Transmembrane helix</keyword>
<evidence type="ECO:0000256" key="2">
    <source>
        <dbReference type="ARBA" id="ARBA00006156"/>
    </source>
</evidence>
<evidence type="ECO:0000313" key="9">
    <source>
        <dbReference type="Proteomes" id="UP000276254"/>
    </source>
</evidence>
<keyword evidence="8" id="KW-0282">Flagellum</keyword>
<proteinExistence type="inferred from homology"/>
<geneLocation type="plasmid" evidence="8">
    <name>unnamed1</name>
</geneLocation>
<accession>A0A494TII9</accession>
<dbReference type="Pfam" id="PF01313">
    <property type="entry name" value="Bac_export_3"/>
    <property type="match status" value="1"/>
</dbReference>
<dbReference type="PIRSF" id="PIRSF004669">
    <property type="entry name" value="FliQ"/>
    <property type="match status" value="1"/>
</dbReference>
<dbReference type="PRINTS" id="PR00952">
    <property type="entry name" value="TYPE3IMQPROT"/>
</dbReference>
<evidence type="ECO:0000256" key="7">
    <source>
        <dbReference type="SAM" id="Phobius"/>
    </source>
</evidence>
<feature type="transmembrane region" description="Helical" evidence="7">
    <location>
        <begin position="57"/>
        <end position="76"/>
    </location>
</feature>
<dbReference type="OrthoDB" id="9806440at2"/>
<keyword evidence="8" id="KW-0966">Cell projection</keyword>
<dbReference type="PANTHER" id="PTHR34040">
    <property type="entry name" value="FLAGELLAR BIOSYNTHETIC PROTEIN FLIQ"/>
    <property type="match status" value="1"/>
</dbReference>
<dbReference type="PANTHER" id="PTHR34040:SF2">
    <property type="entry name" value="FLAGELLAR BIOSYNTHETIC PROTEIN FLIQ"/>
    <property type="match status" value="1"/>
</dbReference>
<comment type="subcellular location">
    <subcellularLocation>
        <location evidence="1">Cell membrane</location>
        <topology evidence="1">Multi-pass membrane protein</topology>
    </subcellularLocation>
</comment>
<keyword evidence="8" id="KW-0969">Cilium</keyword>
<dbReference type="GO" id="GO:0009306">
    <property type="term" value="P:protein secretion"/>
    <property type="evidence" value="ECO:0007669"/>
    <property type="project" value="InterPro"/>
</dbReference>
<organism evidence="8 9">
    <name type="scientific">Sphingomonas paeninsulae</name>
    <dbReference type="NCBI Taxonomy" id="2319844"/>
    <lineage>
        <taxon>Bacteria</taxon>
        <taxon>Pseudomonadati</taxon>
        <taxon>Pseudomonadota</taxon>
        <taxon>Alphaproteobacteria</taxon>
        <taxon>Sphingomonadales</taxon>
        <taxon>Sphingomonadaceae</taxon>
        <taxon>Sphingomonas</taxon>
    </lineage>
</organism>
<dbReference type="InterPro" id="IPR002191">
    <property type="entry name" value="Bac_export_3"/>
</dbReference>
<keyword evidence="4 7" id="KW-0812">Transmembrane</keyword>
<keyword evidence="8" id="KW-0614">Plasmid</keyword>
<keyword evidence="3" id="KW-1003">Cell membrane</keyword>
<name>A0A494TII9_SPHPE</name>
<reference evidence="8 9" key="1">
    <citation type="submission" date="2018-09" db="EMBL/GenBank/DDBJ databases">
        <title>Sphingomonas peninsula sp. nov., isolated from fildes peninsula, Antarctic soil.</title>
        <authorList>
            <person name="Yingchao G."/>
        </authorList>
    </citation>
    <scope>NUCLEOTIDE SEQUENCE [LARGE SCALE GENOMIC DNA]</scope>
    <source>
        <strain evidence="8 9">YZ-8</strain>
        <plasmid evidence="8 9">unnamed1</plasmid>
    </source>
</reference>
<keyword evidence="9" id="KW-1185">Reference proteome</keyword>
<evidence type="ECO:0000256" key="6">
    <source>
        <dbReference type="ARBA" id="ARBA00023136"/>
    </source>
</evidence>
<sequence length="91" mass="9521">MGNEQDILLGFAQQGLWTAALASAPLLIPVLVVGIAVGLFQAVTSINEATLSFVPKLLVVALVLALFGATILGVVADFAREMYARIPDVLN</sequence>
<dbReference type="AlphaFoldDB" id="A0A494TII9"/>
<dbReference type="KEGG" id="spha:D3Y57_04220"/>
<dbReference type="Proteomes" id="UP000276254">
    <property type="component" value="Plasmid unnamed1"/>
</dbReference>
<evidence type="ECO:0000256" key="3">
    <source>
        <dbReference type="ARBA" id="ARBA00022475"/>
    </source>
</evidence>
<dbReference type="RefSeq" id="WP_121151635.1">
    <property type="nucleotide sequence ID" value="NZ_CP032828.1"/>
</dbReference>
<gene>
    <name evidence="8" type="ORF">D3Y57_04220</name>
</gene>
<dbReference type="EMBL" id="CP032828">
    <property type="protein sequence ID" value="AYJ85238.1"/>
    <property type="molecule type" value="Genomic_DNA"/>
</dbReference>
<comment type="similarity">
    <text evidence="2">Belongs to the FliQ/MopD/SpaQ family.</text>
</comment>
<evidence type="ECO:0000256" key="1">
    <source>
        <dbReference type="ARBA" id="ARBA00004651"/>
    </source>
</evidence>
<dbReference type="GO" id="GO:0005886">
    <property type="term" value="C:plasma membrane"/>
    <property type="evidence" value="ECO:0007669"/>
    <property type="project" value="UniProtKB-SubCell"/>
</dbReference>
<evidence type="ECO:0000313" key="8">
    <source>
        <dbReference type="EMBL" id="AYJ85238.1"/>
    </source>
</evidence>
<feature type="transmembrane region" description="Helical" evidence="7">
    <location>
        <begin position="16"/>
        <end position="37"/>
    </location>
</feature>
<protein>
    <submittedName>
        <fullName evidence="8">Flagellar biosynthetic protein FliQ</fullName>
    </submittedName>
</protein>
<evidence type="ECO:0000256" key="4">
    <source>
        <dbReference type="ARBA" id="ARBA00022692"/>
    </source>
</evidence>
<evidence type="ECO:0000256" key="5">
    <source>
        <dbReference type="ARBA" id="ARBA00022989"/>
    </source>
</evidence>